<dbReference type="AlphaFoldDB" id="A0A1J4RVF8"/>
<sequence length="175" mass="19421">MVMICEEDGGEGISELFVRVFEFTDSQLLKTDEVVLLNFADECSEVISSRDIRFVDAREGRDARSFQLLELSRPGELAMLFEMLKSMSTSTTTYRLYTDGQRAAIVREEIVEPEAAPEPKPALIEIGVCPAGGKHQLTKPVIVLSDGGSVHQLWNCIRCYGTVIDPPKTREVPLG</sequence>
<organism evidence="1 2">
    <name type="scientific">Candidatus Berkelbacteria bacterium CG1_02_42_45</name>
    <dbReference type="NCBI Taxonomy" id="1805036"/>
    <lineage>
        <taxon>Bacteria</taxon>
        <taxon>Candidatus Berkelbacteria</taxon>
    </lineage>
</organism>
<evidence type="ECO:0000313" key="1">
    <source>
        <dbReference type="EMBL" id="OIN89918.1"/>
    </source>
</evidence>
<name>A0A1J4RVF8_9BACT</name>
<accession>A0A1J4RVF8</accession>
<evidence type="ECO:0000313" key="2">
    <source>
        <dbReference type="Proteomes" id="UP000182753"/>
    </source>
</evidence>
<dbReference type="Proteomes" id="UP000182753">
    <property type="component" value="Unassembled WGS sequence"/>
</dbReference>
<comment type="caution">
    <text evidence="1">The sequence shown here is derived from an EMBL/GenBank/DDBJ whole genome shotgun (WGS) entry which is preliminary data.</text>
</comment>
<proteinExistence type="predicted"/>
<dbReference type="EMBL" id="MNUJ01000020">
    <property type="protein sequence ID" value="OIN89918.1"/>
    <property type="molecule type" value="Genomic_DNA"/>
</dbReference>
<reference evidence="1 2" key="1">
    <citation type="journal article" date="2016" name="Environ. Microbiol.">
        <title>Genomic resolution of a cold subsurface aquifer community provides metabolic insights for novel microbes adapted to high CO concentrations.</title>
        <authorList>
            <person name="Probst A.J."/>
            <person name="Castelle C.J."/>
            <person name="Singh A."/>
            <person name="Brown C.T."/>
            <person name="Anantharaman K."/>
            <person name="Sharon I."/>
            <person name="Hug L.A."/>
            <person name="Burstein D."/>
            <person name="Emerson J.B."/>
            <person name="Thomas B.C."/>
            <person name="Banfield J.F."/>
        </authorList>
    </citation>
    <scope>NUCLEOTIDE SEQUENCE [LARGE SCALE GENOMIC DNA]</scope>
    <source>
        <strain evidence="1">CG1_02_42_45</strain>
    </source>
</reference>
<gene>
    <name evidence="1" type="ORF">AUJ40_01010</name>
</gene>
<protein>
    <submittedName>
        <fullName evidence="1">Uncharacterized protein</fullName>
    </submittedName>
</protein>